<organism evidence="2 3">
    <name type="scientific">Candidatus Berkelbacteria bacterium CG10_big_fil_rev_8_21_14_0_10_43_14</name>
    <dbReference type="NCBI Taxonomy" id="1974515"/>
    <lineage>
        <taxon>Bacteria</taxon>
        <taxon>Candidatus Berkelbacteria</taxon>
    </lineage>
</organism>
<dbReference type="EMBL" id="PEZX01000004">
    <property type="protein sequence ID" value="PIS07268.1"/>
    <property type="molecule type" value="Genomic_DNA"/>
</dbReference>
<gene>
    <name evidence="2" type="ORF">COT79_00155</name>
</gene>
<dbReference type="InterPro" id="IPR002686">
    <property type="entry name" value="Transposase_17"/>
</dbReference>
<reference evidence="3" key="1">
    <citation type="submission" date="2017-09" db="EMBL/GenBank/DDBJ databases">
        <title>Depth-based differentiation of microbial function through sediment-hosted aquifers and enrichment of novel symbionts in the deep terrestrial subsurface.</title>
        <authorList>
            <person name="Probst A.J."/>
            <person name="Ladd B."/>
            <person name="Jarett J.K."/>
            <person name="Geller-Mcgrath D.E."/>
            <person name="Sieber C.M.K."/>
            <person name="Emerson J.B."/>
            <person name="Anantharaman K."/>
            <person name="Thomas B.C."/>
            <person name="Malmstrom R."/>
            <person name="Stieglmeier M."/>
            <person name="Klingl A."/>
            <person name="Woyke T."/>
            <person name="Ryan C.M."/>
            <person name="Banfield J.F."/>
        </authorList>
    </citation>
    <scope>NUCLEOTIDE SEQUENCE [LARGE SCALE GENOMIC DNA]</scope>
</reference>
<comment type="caution">
    <text evidence="2">The sequence shown here is derived from an EMBL/GenBank/DDBJ whole genome shotgun (WGS) entry which is preliminary data.</text>
</comment>
<proteinExistence type="predicted"/>
<dbReference type="SUPFAM" id="SSF143422">
    <property type="entry name" value="Transposase IS200-like"/>
    <property type="match status" value="1"/>
</dbReference>
<sequence>MRKDPLVNGEVYHIISRSIAVYKIFTDLISYRRTINALQFYNLPDNQIKFSKFELLSTKNQTKIIDQHQDERLTDIISFCLMPTHFHLTLKQNTDNSISIFMNNLLNSYTRYFNTRFKRKGPLWETRFKNILIESDEQLLHLTRYIHLNPVSAGIVENPEDWQWSSYHEYINGEEKICKYKDIINVSAHDYKKFVMDRKDYQKELSKIKALLIDDYTG</sequence>
<dbReference type="Gene3D" id="3.30.70.1290">
    <property type="entry name" value="Transposase IS200-like"/>
    <property type="match status" value="1"/>
</dbReference>
<dbReference type="GO" id="GO:0004803">
    <property type="term" value="F:transposase activity"/>
    <property type="evidence" value="ECO:0007669"/>
    <property type="project" value="InterPro"/>
</dbReference>
<accession>A0A2M6R9I4</accession>
<protein>
    <recommendedName>
        <fullName evidence="1">Transposase IS200-like domain-containing protein</fullName>
    </recommendedName>
</protein>
<dbReference type="Pfam" id="PF01797">
    <property type="entry name" value="Y1_Tnp"/>
    <property type="match status" value="1"/>
</dbReference>
<dbReference type="AlphaFoldDB" id="A0A2M6R9I4"/>
<dbReference type="GO" id="GO:0003677">
    <property type="term" value="F:DNA binding"/>
    <property type="evidence" value="ECO:0007669"/>
    <property type="project" value="InterPro"/>
</dbReference>
<name>A0A2M6R9I4_9BACT</name>
<evidence type="ECO:0000259" key="1">
    <source>
        <dbReference type="SMART" id="SM01321"/>
    </source>
</evidence>
<dbReference type="Proteomes" id="UP000231162">
    <property type="component" value="Unassembled WGS sequence"/>
</dbReference>
<dbReference type="PANTHER" id="PTHR34322">
    <property type="entry name" value="TRANSPOSASE, Y1_TNP DOMAIN-CONTAINING"/>
    <property type="match status" value="1"/>
</dbReference>
<dbReference type="PANTHER" id="PTHR34322:SF2">
    <property type="entry name" value="TRANSPOSASE IS200-LIKE DOMAIN-CONTAINING PROTEIN"/>
    <property type="match status" value="1"/>
</dbReference>
<dbReference type="InterPro" id="IPR036515">
    <property type="entry name" value="Transposase_17_sf"/>
</dbReference>
<evidence type="ECO:0000313" key="3">
    <source>
        <dbReference type="Proteomes" id="UP000231162"/>
    </source>
</evidence>
<dbReference type="GO" id="GO:0006313">
    <property type="term" value="P:DNA transposition"/>
    <property type="evidence" value="ECO:0007669"/>
    <property type="project" value="InterPro"/>
</dbReference>
<evidence type="ECO:0000313" key="2">
    <source>
        <dbReference type="EMBL" id="PIS07268.1"/>
    </source>
</evidence>
<feature type="domain" description="Transposase IS200-like" evidence="1">
    <location>
        <begin position="7"/>
        <end position="149"/>
    </location>
</feature>
<dbReference type="SMART" id="SM01321">
    <property type="entry name" value="Y1_Tnp"/>
    <property type="match status" value="1"/>
</dbReference>